<evidence type="ECO:0000313" key="4">
    <source>
        <dbReference type="Proteomes" id="UP000274097"/>
    </source>
</evidence>
<name>A0A3A9JI44_9PROT</name>
<feature type="signal peptide" evidence="1">
    <location>
        <begin position="1"/>
        <end position="20"/>
    </location>
</feature>
<organism evidence="2 5">
    <name type="scientific">Teichococcus wenyumeiae</name>
    <dbReference type="NCBI Taxonomy" id="2478470"/>
    <lineage>
        <taxon>Bacteria</taxon>
        <taxon>Pseudomonadati</taxon>
        <taxon>Pseudomonadota</taxon>
        <taxon>Alphaproteobacteria</taxon>
        <taxon>Acetobacterales</taxon>
        <taxon>Roseomonadaceae</taxon>
        <taxon>Roseomonas</taxon>
    </lineage>
</organism>
<evidence type="ECO:0000313" key="3">
    <source>
        <dbReference type="EMBL" id="RMI14582.1"/>
    </source>
</evidence>
<protein>
    <recommendedName>
        <fullName evidence="6">Lysozyme inhibitor LprI N-terminal domain-containing protein</fullName>
    </recommendedName>
</protein>
<dbReference type="EMBL" id="RFLX01000101">
    <property type="protein sequence ID" value="RMI14582.1"/>
    <property type="molecule type" value="Genomic_DNA"/>
</dbReference>
<dbReference type="Proteomes" id="UP000278036">
    <property type="component" value="Unassembled WGS sequence"/>
</dbReference>
<reference evidence="2 5" key="1">
    <citation type="submission" date="2018-09" db="EMBL/GenBank/DDBJ databases">
        <title>Roseomonas sp. nov., isolated from feces of Tibetan antelopes in the Qinghai-Tibet plateau, China.</title>
        <authorList>
            <person name="Tian Z."/>
        </authorList>
    </citation>
    <scope>NUCLEOTIDE SEQUENCE [LARGE SCALE GENOMIC DNA]</scope>
    <source>
        <strain evidence="3 4">Z23</strain>
        <strain evidence="2 5">Z24</strain>
    </source>
</reference>
<feature type="chain" id="PRO_5017212193" description="Lysozyme inhibitor LprI N-terminal domain-containing protein" evidence="1">
    <location>
        <begin position="21"/>
        <end position="139"/>
    </location>
</feature>
<gene>
    <name evidence="2" type="ORF">D6Z83_15200</name>
    <name evidence="3" type="ORF">EBE87_27735</name>
</gene>
<evidence type="ECO:0000313" key="5">
    <source>
        <dbReference type="Proteomes" id="UP000278036"/>
    </source>
</evidence>
<sequence length="139" mass="15264">MIALPVGFVALHALPVPAQAAPPAAETDAELLALCRRYMTAERRYTFLCDQEEIAQEAGQKEREARIGDLIRRAVEYQQDLLAQIVDTPARTVGGVRAKAKVCMSRVQTWATGSVMESDQPMWSLCRDLLGYDPGESAA</sequence>
<accession>A0A3A9JI44</accession>
<keyword evidence="1" id="KW-0732">Signal</keyword>
<dbReference type="Proteomes" id="UP000274097">
    <property type="component" value="Unassembled WGS sequence"/>
</dbReference>
<evidence type="ECO:0000256" key="1">
    <source>
        <dbReference type="SAM" id="SignalP"/>
    </source>
</evidence>
<comment type="caution">
    <text evidence="2">The sequence shown here is derived from an EMBL/GenBank/DDBJ whole genome shotgun (WGS) entry which is preliminary data.</text>
</comment>
<dbReference type="EMBL" id="RAQU01000093">
    <property type="protein sequence ID" value="RKK03304.1"/>
    <property type="molecule type" value="Genomic_DNA"/>
</dbReference>
<keyword evidence="4" id="KW-1185">Reference proteome</keyword>
<evidence type="ECO:0008006" key="6">
    <source>
        <dbReference type="Google" id="ProtNLM"/>
    </source>
</evidence>
<proteinExistence type="predicted"/>
<dbReference type="InParanoid" id="A0A3A9JI44"/>
<evidence type="ECO:0000313" key="2">
    <source>
        <dbReference type="EMBL" id="RKK03304.1"/>
    </source>
</evidence>
<dbReference type="AlphaFoldDB" id="A0A3A9JI44"/>